<feature type="domain" description="MOSC" evidence="6">
    <location>
        <begin position="812"/>
        <end position="960"/>
    </location>
</feature>
<dbReference type="PROSITE" id="PS51340">
    <property type="entry name" value="MOSC"/>
    <property type="match status" value="1"/>
</dbReference>
<feature type="region of interest" description="Disordered" evidence="5">
    <location>
        <begin position="565"/>
        <end position="584"/>
    </location>
</feature>
<dbReference type="GO" id="GO:0030170">
    <property type="term" value="F:pyridoxal phosphate binding"/>
    <property type="evidence" value="ECO:0007669"/>
    <property type="project" value="UniProtKB-UniRule"/>
</dbReference>
<dbReference type="Pfam" id="PF03473">
    <property type="entry name" value="MOSC"/>
    <property type="match status" value="1"/>
</dbReference>
<dbReference type="Pfam" id="PF00266">
    <property type="entry name" value="Aminotran_5"/>
    <property type="match status" value="1"/>
</dbReference>
<dbReference type="EC" id="2.8.1.9" evidence="4"/>
<comment type="caution">
    <text evidence="7">The sequence shown here is derived from an EMBL/GenBank/DDBJ whole genome shotgun (WGS) entry which is preliminary data.</text>
</comment>
<dbReference type="SUPFAM" id="SSF53383">
    <property type="entry name" value="PLP-dependent transferases"/>
    <property type="match status" value="1"/>
</dbReference>
<sequence>MHLQDHKFPRGLHASMLAEAGLLFLSLISWGLNELAREISLASTSLVDFAEKFDTAISAEKAAFLQRHQKAYGYRNKIDRMRQQEFARLGKRVYVDHAGSTLYAASQLRAVFKDLEAHVYGNPHSLHGELLGEWGSGAAEAEARRLTLQMCSASAQDYVCIFTAGATGGFRLIAECFPWKPESVMVYTRDNHNSVTGIRESALQAGASALAVDLCAGSNGATCFQPCLPLMSRSLQHASSTEQPVHMFAMPVESNFSGMRYDPVLVTAIQQQGMPGADGESLLGRVPVQEQGRCLVVLDAAKACTTCPPNLAECSADFVALSFYKIFGYPSGLGALLVRKDALPLLRKRYFGGGAVAVSIAEEDFSRQRPGAAGMEDGTSAFLSVAALKHGFAQIHRLGGFTAVEHHTQALTRHMAESLQEMHHGNGRPVCALYGAHAGTVLPDARYMPPGIIGQGPIVTFNIMRPDGTFVGYREVEKLAALNRIDLRAGAFCNPGACAQHLGLTPERMRANFEAGHVCWDDHDVIDGIPTGAVRVSFGYMSTFEDAAAVLQFVREFFHSAQAQQDNVNGQMNPAADPKDESSAIKAPPGMAEDFTTSSSLTPVLEAIFVYPIKSCAGFSPSEWSLGPNGLLYDREWVLIDESGVALTQKSMPQLGLLRPRIDRSAGVMIVRSPTAQGELRVSVPPQPGSTTHTPTTRVSVSPATSPMVTPLASLAASDIEAGLSDADDNPNSSVRVRRSRLSETPEQVVQVGESPELKRIKVCSDTVATAQAGAMEVVGSQLTPQEWLRQAVGLPCHLVRQQPGSRRSSLQRAAQEVQQQPMQSRNTLGFANEGQYLLLNSSSLRDLRQRLSAAQADASSTDSSSSVLPSSIFAGVSRFRPNFVIGAADLAPFSEDAWRFVQLGPHFFHVTGPCARCEIICIDAANGVKSGPEPLLTLARYRRQQGRILFGILLDHDFN</sequence>
<dbReference type="InterPro" id="IPR015422">
    <property type="entry name" value="PyrdxlP-dep_Trfase_small"/>
</dbReference>
<keyword evidence="1 4" id="KW-0808">Transferase</keyword>
<reference evidence="7 8" key="1">
    <citation type="journal article" date="2024" name="Nat. Commun.">
        <title>Phylogenomics reveals the evolutionary origins of lichenization in chlorophyte algae.</title>
        <authorList>
            <person name="Puginier C."/>
            <person name="Libourel C."/>
            <person name="Otte J."/>
            <person name="Skaloud P."/>
            <person name="Haon M."/>
            <person name="Grisel S."/>
            <person name="Petersen M."/>
            <person name="Berrin J.G."/>
            <person name="Delaux P.M."/>
            <person name="Dal Grande F."/>
            <person name="Keller J."/>
        </authorList>
    </citation>
    <scope>NUCLEOTIDE SEQUENCE [LARGE SCALE GENOMIC DNA]</scope>
    <source>
        <strain evidence="7 8">SAG 2036</strain>
    </source>
</reference>
<dbReference type="HAMAP" id="MF_03050">
    <property type="entry name" value="MOCOS"/>
    <property type="match status" value="1"/>
</dbReference>
<accession>A0AAW1NKM1</accession>
<dbReference type="EMBL" id="JALJOQ010000242">
    <property type="protein sequence ID" value="KAK9787728.1"/>
    <property type="molecule type" value="Genomic_DNA"/>
</dbReference>
<name>A0AAW1NKM1_9CHLO</name>
<feature type="active site" evidence="4">
    <location>
        <position position="493"/>
    </location>
</feature>
<dbReference type="Gene3D" id="3.90.1150.10">
    <property type="entry name" value="Aspartate Aminotransferase, domain 1"/>
    <property type="match status" value="1"/>
</dbReference>
<dbReference type="GO" id="GO:0006777">
    <property type="term" value="P:Mo-molybdopterin cofactor biosynthetic process"/>
    <property type="evidence" value="ECO:0007669"/>
    <property type="project" value="UniProtKB-UniRule"/>
</dbReference>
<evidence type="ECO:0000256" key="5">
    <source>
        <dbReference type="SAM" id="MobiDB-lite"/>
    </source>
</evidence>
<dbReference type="InterPro" id="IPR000192">
    <property type="entry name" value="Aminotrans_V_dom"/>
</dbReference>
<evidence type="ECO:0000256" key="4">
    <source>
        <dbReference type="HAMAP-Rule" id="MF_03050"/>
    </source>
</evidence>
<dbReference type="InterPro" id="IPR015421">
    <property type="entry name" value="PyrdxlP-dep_Trfase_major"/>
</dbReference>
<gene>
    <name evidence="7" type="ORF">WJX73_008150</name>
</gene>
<evidence type="ECO:0000256" key="1">
    <source>
        <dbReference type="ARBA" id="ARBA00022679"/>
    </source>
</evidence>
<dbReference type="AlphaFoldDB" id="A0AAW1NKM1"/>
<keyword evidence="3 4" id="KW-0501">Molybdenum cofactor biosynthesis</keyword>
<feature type="region of interest" description="Disordered" evidence="5">
    <location>
        <begin position="723"/>
        <end position="742"/>
    </location>
</feature>
<dbReference type="Proteomes" id="UP001465755">
    <property type="component" value="Unassembled WGS sequence"/>
</dbReference>
<proteinExistence type="inferred from homology"/>
<evidence type="ECO:0000256" key="2">
    <source>
        <dbReference type="ARBA" id="ARBA00022898"/>
    </source>
</evidence>
<dbReference type="GO" id="GO:0016829">
    <property type="term" value="F:lyase activity"/>
    <property type="evidence" value="ECO:0007669"/>
    <property type="project" value="UniProtKB-UniRule"/>
</dbReference>
<dbReference type="Pfam" id="PF03476">
    <property type="entry name" value="MOSC_N"/>
    <property type="match status" value="1"/>
</dbReference>
<comment type="catalytic activity">
    <reaction evidence="4">
        <text>Mo-molybdopterin + L-cysteine + AH2 = thio-Mo-molybdopterin + L-alanine + A + H2O</text>
        <dbReference type="Rhea" id="RHEA:42636"/>
        <dbReference type="ChEBI" id="CHEBI:13193"/>
        <dbReference type="ChEBI" id="CHEBI:15377"/>
        <dbReference type="ChEBI" id="CHEBI:17499"/>
        <dbReference type="ChEBI" id="CHEBI:35235"/>
        <dbReference type="ChEBI" id="CHEBI:57972"/>
        <dbReference type="ChEBI" id="CHEBI:71302"/>
        <dbReference type="ChEBI" id="CHEBI:82685"/>
        <dbReference type="EC" id="2.8.1.9"/>
    </reaction>
</comment>
<evidence type="ECO:0000313" key="8">
    <source>
        <dbReference type="Proteomes" id="UP001465755"/>
    </source>
</evidence>
<dbReference type="InterPro" id="IPR028886">
    <property type="entry name" value="MoCo_sulfurase"/>
</dbReference>
<dbReference type="GO" id="GO:0030151">
    <property type="term" value="F:molybdenum ion binding"/>
    <property type="evidence" value="ECO:0007669"/>
    <property type="project" value="UniProtKB-UniRule"/>
</dbReference>
<dbReference type="PANTHER" id="PTHR14237">
    <property type="entry name" value="MOLYBDOPTERIN COFACTOR SULFURASE MOSC"/>
    <property type="match status" value="1"/>
</dbReference>
<dbReference type="InterPro" id="IPR005303">
    <property type="entry name" value="MOCOS_middle"/>
</dbReference>
<dbReference type="InterPro" id="IPR015424">
    <property type="entry name" value="PyrdxlP-dep_Trfase"/>
</dbReference>
<feature type="compositionally biased region" description="Polar residues" evidence="5">
    <location>
        <begin position="689"/>
        <end position="706"/>
    </location>
</feature>
<dbReference type="SUPFAM" id="SSF141673">
    <property type="entry name" value="MOSC N-terminal domain-like"/>
    <property type="match status" value="1"/>
</dbReference>
<keyword evidence="8" id="KW-1185">Reference proteome</keyword>
<organism evidence="7 8">
    <name type="scientific">Symbiochloris irregularis</name>
    <dbReference type="NCBI Taxonomy" id="706552"/>
    <lineage>
        <taxon>Eukaryota</taxon>
        <taxon>Viridiplantae</taxon>
        <taxon>Chlorophyta</taxon>
        <taxon>core chlorophytes</taxon>
        <taxon>Trebouxiophyceae</taxon>
        <taxon>Trebouxiales</taxon>
        <taxon>Trebouxiaceae</taxon>
        <taxon>Symbiochloris</taxon>
    </lineage>
</organism>
<keyword evidence="2 4" id="KW-0663">Pyridoxal phosphate</keyword>
<evidence type="ECO:0000259" key="6">
    <source>
        <dbReference type="PROSITE" id="PS51340"/>
    </source>
</evidence>
<dbReference type="GO" id="GO:0008265">
    <property type="term" value="F:molybdenum cofactor sulfurtransferase activity"/>
    <property type="evidence" value="ECO:0007669"/>
    <property type="project" value="UniProtKB-UniRule"/>
</dbReference>
<evidence type="ECO:0000313" key="7">
    <source>
        <dbReference type="EMBL" id="KAK9787728.1"/>
    </source>
</evidence>
<protein>
    <recommendedName>
        <fullName evidence="4">Molybdenum cofactor sulfurase</fullName>
        <shortName evidence="4">MCS</shortName>
        <shortName evidence="4">MOS</shortName>
        <shortName evidence="4">MoCo sulfurase</shortName>
        <ecNumber evidence="4">2.8.1.9</ecNumber>
    </recommendedName>
    <alternativeName>
        <fullName evidence="4">Molybdenum cofactor sulfurtransferase</fullName>
    </alternativeName>
</protein>
<evidence type="ECO:0000256" key="3">
    <source>
        <dbReference type="ARBA" id="ARBA00023150"/>
    </source>
</evidence>
<comment type="cofactor">
    <cofactor evidence="4">
        <name>pyridoxal 5'-phosphate</name>
        <dbReference type="ChEBI" id="CHEBI:597326"/>
    </cofactor>
</comment>
<comment type="similarity">
    <text evidence="4">Belongs to the class-V pyridoxal-phosphate-dependent aminotransferase family. MOCOS subfamily.</text>
</comment>
<comment type="function">
    <text evidence="4">Sulfurates the molybdenum cofactor. Sulfation of molybdenum is essential for xanthine dehydrogenase (XDH) and aldehyde oxidase (ADO) enzymes in which molybdenum cofactor is liganded by 1 oxygen and 1 sulfur atom in active form.</text>
</comment>
<feature type="modified residue" description="N6-(pyridoxal phosphate)lysine" evidence="4">
    <location>
        <position position="325"/>
    </location>
</feature>
<feature type="region of interest" description="Disordered" evidence="5">
    <location>
        <begin position="683"/>
        <end position="706"/>
    </location>
</feature>
<dbReference type="PANTHER" id="PTHR14237:SF80">
    <property type="entry name" value="MOLYBDENUM COFACTOR SULFURASE"/>
    <property type="match status" value="1"/>
</dbReference>
<dbReference type="InterPro" id="IPR005302">
    <property type="entry name" value="MoCF_Sase_C"/>
</dbReference>
<dbReference type="Gene3D" id="3.40.640.10">
    <property type="entry name" value="Type I PLP-dependent aspartate aminotransferase-like (Major domain)"/>
    <property type="match status" value="1"/>
</dbReference>